<dbReference type="EMBL" id="JBBYHV010000001">
    <property type="protein sequence ID" value="MEL1249770.1"/>
    <property type="molecule type" value="Genomic_DNA"/>
</dbReference>
<dbReference type="Proteomes" id="UP001497045">
    <property type="component" value="Unassembled WGS sequence"/>
</dbReference>
<keyword evidence="2" id="KW-1185">Reference proteome</keyword>
<gene>
    <name evidence="1" type="ORF">AAEO60_03710</name>
</gene>
<dbReference type="PIRSF" id="PIRSF012608">
    <property type="entry name" value="UCP012608"/>
    <property type="match status" value="1"/>
</dbReference>
<dbReference type="Pfam" id="PF10094">
    <property type="entry name" value="DUF2332"/>
    <property type="match status" value="1"/>
</dbReference>
<proteinExistence type="predicted"/>
<protein>
    <submittedName>
        <fullName evidence="1">DUF2332 domain-containing protein</fullName>
    </submittedName>
</protein>
<name>A0ABU9IBH6_9SPHN</name>
<dbReference type="RefSeq" id="WP_341672296.1">
    <property type="nucleotide sequence ID" value="NZ_JBBYHV010000001.1"/>
</dbReference>
<evidence type="ECO:0000313" key="2">
    <source>
        <dbReference type="Proteomes" id="UP001497045"/>
    </source>
</evidence>
<dbReference type="InterPro" id="IPR011200">
    <property type="entry name" value="UCP012608"/>
</dbReference>
<organism evidence="1 2">
    <name type="scientific">Aurantiacibacter gilvus</name>
    <dbReference type="NCBI Taxonomy" id="3139141"/>
    <lineage>
        <taxon>Bacteria</taxon>
        <taxon>Pseudomonadati</taxon>
        <taxon>Pseudomonadota</taxon>
        <taxon>Alphaproteobacteria</taxon>
        <taxon>Sphingomonadales</taxon>
        <taxon>Erythrobacteraceae</taxon>
        <taxon>Aurantiacibacter</taxon>
    </lineage>
</organism>
<accession>A0ABU9IBH6</accession>
<evidence type="ECO:0000313" key="1">
    <source>
        <dbReference type="EMBL" id="MEL1249770.1"/>
    </source>
</evidence>
<comment type="caution">
    <text evidence="1">The sequence shown here is derived from an EMBL/GenBank/DDBJ whole genome shotgun (WGS) entry which is preliminary data.</text>
</comment>
<sequence>MASDKGAGSSKTAAMEIESVPEALEWHARHCERSDAPITARVIRSLLAVMETDTASGRRLANWQGKGIEDALALRAVAGLHSMHLSGEEPRLEPVFTGLITDQAQVDAIVVEAAKTFDHRLLPWFDGPPQTNEAGRSASVMAALMWLSGKLGPRFELNEIGASAGINSMMARFHFDLGGISAGPSLSSIQIKPEWRGDPPPANPVEIVAARACDISPIDLTDERQANRLKAYIWVDARDRMTRMDAAIAMAKRMPPDLVRQDAGEFVKEVLAAEQEEGVTRVLFHTIMWQYLPAATRTAIKDMMEEAGAAATVDKPLAWISLETNRETFKHECRVRYWPDGGEIIQLTEAHPHGAWVEWTGN</sequence>
<reference evidence="1 2" key="1">
    <citation type="submission" date="2024-04" db="EMBL/GenBank/DDBJ databases">
        <title>Aurantiacibacter sp. DGU6 16S ribosomal RNA gene Genome sequencing and assembly.</title>
        <authorList>
            <person name="Park S."/>
        </authorList>
    </citation>
    <scope>NUCLEOTIDE SEQUENCE [LARGE SCALE GENOMIC DNA]</scope>
    <source>
        <strain evidence="1 2">DGU6</strain>
    </source>
</reference>